<organism evidence="1 2">
    <name type="scientific">Vibrio cholerae</name>
    <dbReference type="NCBI Taxonomy" id="666"/>
    <lineage>
        <taxon>Bacteria</taxon>
        <taxon>Pseudomonadati</taxon>
        <taxon>Pseudomonadota</taxon>
        <taxon>Gammaproteobacteria</taxon>
        <taxon>Vibrionales</taxon>
        <taxon>Vibrionaceae</taxon>
        <taxon>Vibrio</taxon>
    </lineage>
</organism>
<dbReference type="AntiFam" id="ANF00148">
    <property type="entry name" value="Shadow ORF (opposite flhA)"/>
</dbReference>
<proteinExistence type="predicted"/>
<protein>
    <submittedName>
        <fullName evidence="1">Uncharacterized protein</fullName>
    </submittedName>
</protein>
<evidence type="ECO:0000313" key="1">
    <source>
        <dbReference type="EMBL" id="CRZ78017.1"/>
    </source>
</evidence>
<dbReference type="EMBL" id="CWOW01000001">
    <property type="protein sequence ID" value="CRZ78017.1"/>
    <property type="molecule type" value="Genomic_DNA"/>
</dbReference>
<accession>A0A655NVP8</accession>
<dbReference type="AlphaFoldDB" id="A0A655NVP8"/>
<sequence>MANQLCRIVGEQLTKMSGEHSGRIDHGIAQSLRMLTLIFPYPHCIQTKSRVASALTINHAVHLSRVNRQLLIWPNFCFTHGYAHQGDAVTIGR</sequence>
<reference evidence="1 2" key="1">
    <citation type="submission" date="2015-07" db="EMBL/GenBank/DDBJ databases">
        <authorList>
            <consortium name="Pathogen Informatics"/>
        </authorList>
    </citation>
    <scope>NUCLEOTIDE SEQUENCE [LARGE SCALE GENOMIC DNA]</scope>
    <source>
        <strain evidence="1 2">A51</strain>
    </source>
</reference>
<gene>
    <name evidence="1" type="ORF">ERS013165_00129</name>
</gene>
<evidence type="ECO:0000313" key="2">
    <source>
        <dbReference type="Proteomes" id="UP000044806"/>
    </source>
</evidence>
<name>A0A655NVP8_VIBCL</name>
<dbReference type="Proteomes" id="UP000044806">
    <property type="component" value="Unassembled WGS sequence"/>
</dbReference>